<comment type="catalytic activity">
    <reaction evidence="1">
        <text>Hydrolysis of alkylated DNA, releasing 3-methyladenine, 3-methylguanine, 7-methylguanine and 7-methyladenine.</text>
        <dbReference type="EC" id="3.2.2.21"/>
    </reaction>
</comment>
<dbReference type="GO" id="GO:0032993">
    <property type="term" value="C:protein-DNA complex"/>
    <property type="evidence" value="ECO:0007669"/>
    <property type="project" value="TreeGrafter"/>
</dbReference>
<comment type="similarity">
    <text evidence="2">Belongs to the alkylbase DNA glycosidase AlkA family.</text>
</comment>
<dbReference type="CDD" id="cd00056">
    <property type="entry name" value="ENDO3c"/>
    <property type="match status" value="1"/>
</dbReference>
<dbReference type="SMART" id="SM00478">
    <property type="entry name" value="ENDO3c"/>
    <property type="match status" value="1"/>
</dbReference>
<feature type="domain" description="HhH-GPD" evidence="6">
    <location>
        <begin position="53"/>
        <end position="209"/>
    </location>
</feature>
<name>A0A2W5T1S6_9BACT</name>
<evidence type="ECO:0000256" key="2">
    <source>
        <dbReference type="ARBA" id="ARBA00010817"/>
    </source>
</evidence>
<dbReference type="PANTHER" id="PTHR43003">
    <property type="entry name" value="DNA-3-METHYLADENINE GLYCOSYLASE"/>
    <property type="match status" value="1"/>
</dbReference>
<accession>A0A2W5T1S6</accession>
<protein>
    <recommendedName>
        <fullName evidence="3">DNA-3-methyladenine glycosylase II</fullName>
        <ecNumber evidence="3">3.2.2.21</ecNumber>
    </recommendedName>
</protein>
<keyword evidence="5" id="KW-0234">DNA repair</keyword>
<dbReference type="InterPro" id="IPR000035">
    <property type="entry name" value="Alkylbase_DNA_glycsylse_CS"/>
</dbReference>
<dbReference type="GO" id="GO:0008725">
    <property type="term" value="F:DNA-3-methyladenine glycosylase activity"/>
    <property type="evidence" value="ECO:0007669"/>
    <property type="project" value="TreeGrafter"/>
</dbReference>
<dbReference type="InterPro" id="IPR051912">
    <property type="entry name" value="Alkylbase_DNA_Glycosylase/TA"/>
</dbReference>
<sequence>MPDIRFQRALRKAEKALALADPALGKVIARVGPSQISPEPGFDPFNALVRSICHQQLHGKAAETIHGRVLAKFGDGAHADVNKLSRARMTSMRSCGLSEAKSLAIKDLANKCLDGTVPGFDELMTLSDDEAVSRIVKVRGIGRWTVEMMLMFRMGRLDVFPVDDFGVRKGFMLLRKLKEPITAKALMPHGETWKPYRTVASWYLWRVADGR</sequence>
<evidence type="ECO:0000256" key="3">
    <source>
        <dbReference type="ARBA" id="ARBA00012000"/>
    </source>
</evidence>
<dbReference type="Proteomes" id="UP000249061">
    <property type="component" value="Unassembled WGS sequence"/>
</dbReference>
<evidence type="ECO:0000259" key="6">
    <source>
        <dbReference type="SMART" id="SM00478"/>
    </source>
</evidence>
<proteinExistence type="inferred from homology"/>
<dbReference type="PROSITE" id="PS00516">
    <property type="entry name" value="ALKYLBASE_DNA_GLYCOS"/>
    <property type="match status" value="1"/>
</dbReference>
<dbReference type="InterPro" id="IPR011257">
    <property type="entry name" value="DNA_glycosylase"/>
</dbReference>
<dbReference type="EMBL" id="QFQP01000020">
    <property type="protein sequence ID" value="PZR09569.1"/>
    <property type="molecule type" value="Genomic_DNA"/>
</dbReference>
<dbReference type="SUPFAM" id="SSF48150">
    <property type="entry name" value="DNA-glycosylase"/>
    <property type="match status" value="1"/>
</dbReference>
<dbReference type="GO" id="GO:0043916">
    <property type="term" value="F:DNA-7-methylguanine glycosylase activity"/>
    <property type="evidence" value="ECO:0007669"/>
    <property type="project" value="TreeGrafter"/>
</dbReference>
<reference evidence="7 8" key="1">
    <citation type="submission" date="2017-08" db="EMBL/GenBank/DDBJ databases">
        <title>Infants hospitalized years apart are colonized by the same room-sourced microbial strains.</title>
        <authorList>
            <person name="Brooks B."/>
            <person name="Olm M.R."/>
            <person name="Firek B.A."/>
            <person name="Baker R."/>
            <person name="Thomas B.C."/>
            <person name="Morowitz M.J."/>
            <person name="Banfield J.F."/>
        </authorList>
    </citation>
    <scope>NUCLEOTIDE SEQUENCE [LARGE SCALE GENOMIC DNA]</scope>
    <source>
        <strain evidence="7">S2_003_000_R2_14</strain>
    </source>
</reference>
<dbReference type="PANTHER" id="PTHR43003:SF5">
    <property type="entry name" value="DNA-3-METHYLADENINE GLYCOSYLASE"/>
    <property type="match status" value="1"/>
</dbReference>
<dbReference type="Gene3D" id="1.10.1670.40">
    <property type="match status" value="1"/>
</dbReference>
<dbReference type="EC" id="3.2.2.21" evidence="3"/>
<dbReference type="GO" id="GO:0005737">
    <property type="term" value="C:cytoplasm"/>
    <property type="evidence" value="ECO:0007669"/>
    <property type="project" value="TreeGrafter"/>
</dbReference>
<dbReference type="FunFam" id="1.10.340.30:FF:000004">
    <property type="entry name" value="DNA-3-methyladenine glycosylase II"/>
    <property type="match status" value="1"/>
</dbReference>
<dbReference type="GO" id="GO:0006285">
    <property type="term" value="P:base-excision repair, AP site formation"/>
    <property type="evidence" value="ECO:0007669"/>
    <property type="project" value="TreeGrafter"/>
</dbReference>
<evidence type="ECO:0000313" key="7">
    <source>
        <dbReference type="EMBL" id="PZR09569.1"/>
    </source>
</evidence>
<dbReference type="Gene3D" id="1.10.340.30">
    <property type="entry name" value="Hypothetical protein, domain 2"/>
    <property type="match status" value="1"/>
</dbReference>
<evidence type="ECO:0000256" key="5">
    <source>
        <dbReference type="ARBA" id="ARBA00023204"/>
    </source>
</evidence>
<evidence type="ECO:0000256" key="1">
    <source>
        <dbReference type="ARBA" id="ARBA00000086"/>
    </source>
</evidence>
<dbReference type="AlphaFoldDB" id="A0A2W5T1S6"/>
<dbReference type="InterPro" id="IPR003265">
    <property type="entry name" value="HhH-GPD_domain"/>
</dbReference>
<dbReference type="Pfam" id="PF00730">
    <property type="entry name" value="HhH-GPD"/>
    <property type="match status" value="1"/>
</dbReference>
<evidence type="ECO:0000256" key="4">
    <source>
        <dbReference type="ARBA" id="ARBA00022763"/>
    </source>
</evidence>
<dbReference type="GO" id="GO:0006307">
    <property type="term" value="P:DNA alkylation repair"/>
    <property type="evidence" value="ECO:0007669"/>
    <property type="project" value="TreeGrafter"/>
</dbReference>
<gene>
    <name evidence="7" type="ORF">DI536_21760</name>
</gene>
<organism evidence="7 8">
    <name type="scientific">Archangium gephyra</name>
    <dbReference type="NCBI Taxonomy" id="48"/>
    <lineage>
        <taxon>Bacteria</taxon>
        <taxon>Pseudomonadati</taxon>
        <taxon>Myxococcota</taxon>
        <taxon>Myxococcia</taxon>
        <taxon>Myxococcales</taxon>
        <taxon>Cystobacterineae</taxon>
        <taxon>Archangiaceae</taxon>
        <taxon>Archangium</taxon>
    </lineage>
</organism>
<evidence type="ECO:0000313" key="8">
    <source>
        <dbReference type="Proteomes" id="UP000249061"/>
    </source>
</evidence>
<dbReference type="GO" id="GO:0032131">
    <property type="term" value="F:alkylated DNA binding"/>
    <property type="evidence" value="ECO:0007669"/>
    <property type="project" value="TreeGrafter"/>
</dbReference>
<comment type="caution">
    <text evidence="7">The sequence shown here is derived from an EMBL/GenBank/DDBJ whole genome shotgun (WGS) entry which is preliminary data.</text>
</comment>
<keyword evidence="4" id="KW-0227">DNA damage</keyword>